<evidence type="ECO:0000256" key="9">
    <source>
        <dbReference type="ARBA" id="ARBA00048975"/>
    </source>
</evidence>
<dbReference type="NCBIfam" id="TIGR00215">
    <property type="entry name" value="lpxB"/>
    <property type="match status" value="1"/>
</dbReference>
<dbReference type="EC" id="2.4.1.182" evidence="2 10"/>
<comment type="catalytic activity">
    <reaction evidence="9">
        <text>a lipid X + a UDP-2-N,3-O-bis[(3R)-3-hydroxyacyl]-alpha-D-glucosamine = a lipid A disaccharide + UDP + H(+)</text>
        <dbReference type="Rhea" id="RHEA:67828"/>
        <dbReference type="ChEBI" id="CHEBI:15378"/>
        <dbReference type="ChEBI" id="CHEBI:58223"/>
        <dbReference type="ChEBI" id="CHEBI:137748"/>
        <dbReference type="ChEBI" id="CHEBI:176338"/>
        <dbReference type="ChEBI" id="CHEBI:176343"/>
        <dbReference type="EC" id="2.4.1.182"/>
    </reaction>
</comment>
<dbReference type="EMBL" id="FUYV01000009">
    <property type="protein sequence ID" value="SKC06132.1"/>
    <property type="molecule type" value="Genomic_DNA"/>
</dbReference>
<dbReference type="PANTHER" id="PTHR30372">
    <property type="entry name" value="LIPID-A-DISACCHARIDE SYNTHASE"/>
    <property type="match status" value="1"/>
</dbReference>
<protein>
    <recommendedName>
        <fullName evidence="3 10">Lipid-A-disaccharide synthase</fullName>
        <ecNumber evidence="2 10">2.4.1.182</ecNumber>
    </recommendedName>
</protein>
<keyword evidence="8" id="KW-0443">Lipid metabolism</keyword>
<evidence type="ECO:0000313" key="11">
    <source>
        <dbReference type="EMBL" id="SKC06132.1"/>
    </source>
</evidence>
<evidence type="ECO:0000256" key="4">
    <source>
        <dbReference type="ARBA" id="ARBA00022516"/>
    </source>
</evidence>
<keyword evidence="6" id="KW-0328">Glycosyltransferase</keyword>
<name>A0A1T5GCP0_9BACT</name>
<evidence type="ECO:0000256" key="8">
    <source>
        <dbReference type="ARBA" id="ARBA00023098"/>
    </source>
</evidence>
<evidence type="ECO:0000256" key="1">
    <source>
        <dbReference type="ARBA" id="ARBA00002056"/>
    </source>
</evidence>
<evidence type="ECO:0000256" key="10">
    <source>
        <dbReference type="NCBIfam" id="TIGR00215"/>
    </source>
</evidence>
<dbReference type="GO" id="GO:0016020">
    <property type="term" value="C:membrane"/>
    <property type="evidence" value="ECO:0007669"/>
    <property type="project" value="GOC"/>
</dbReference>
<proteinExistence type="predicted"/>
<evidence type="ECO:0000256" key="3">
    <source>
        <dbReference type="ARBA" id="ARBA00020902"/>
    </source>
</evidence>
<evidence type="ECO:0000313" key="12">
    <source>
        <dbReference type="Proteomes" id="UP000191055"/>
    </source>
</evidence>
<organism evidence="11 12">
    <name type="scientific">Alkalitalea saponilacus</name>
    <dbReference type="NCBI Taxonomy" id="889453"/>
    <lineage>
        <taxon>Bacteria</taxon>
        <taxon>Pseudomonadati</taxon>
        <taxon>Bacteroidota</taxon>
        <taxon>Bacteroidia</taxon>
        <taxon>Marinilabiliales</taxon>
        <taxon>Marinilabiliaceae</taxon>
        <taxon>Alkalitalea</taxon>
    </lineage>
</organism>
<reference evidence="11 12" key="1">
    <citation type="submission" date="2017-02" db="EMBL/GenBank/DDBJ databases">
        <authorList>
            <person name="Peterson S.W."/>
        </authorList>
    </citation>
    <scope>NUCLEOTIDE SEQUENCE [LARGE SCALE GENOMIC DNA]</scope>
    <source>
        <strain evidence="11 12">DSM 24412</strain>
    </source>
</reference>
<evidence type="ECO:0000256" key="5">
    <source>
        <dbReference type="ARBA" id="ARBA00022556"/>
    </source>
</evidence>
<accession>A0A1T5GCP0</accession>
<dbReference type="InterPro" id="IPR003835">
    <property type="entry name" value="Glyco_trans_19"/>
</dbReference>
<keyword evidence="12" id="KW-1185">Reference proteome</keyword>
<keyword evidence="5" id="KW-0441">Lipid A biosynthesis</keyword>
<keyword evidence="7" id="KW-0808">Transferase</keyword>
<comment type="function">
    <text evidence="1">Condensation of UDP-2,3-diacylglucosamine and 2,3-diacylglucosamine-1-phosphate to form lipid A disaccharide, a precursor of lipid A, a phosphorylated glycolipid that anchors the lipopolysaccharide to the outer membrane of the cell.</text>
</comment>
<evidence type="ECO:0000256" key="7">
    <source>
        <dbReference type="ARBA" id="ARBA00022679"/>
    </source>
</evidence>
<gene>
    <name evidence="11" type="ORF">SAMN03080601_01814</name>
</gene>
<dbReference type="PANTHER" id="PTHR30372:SF4">
    <property type="entry name" value="LIPID-A-DISACCHARIDE SYNTHASE, MITOCHONDRIAL-RELATED"/>
    <property type="match status" value="1"/>
</dbReference>
<dbReference type="STRING" id="889453.SAMN03080601_01814"/>
<dbReference type="KEGG" id="asx:CDL62_01560"/>
<dbReference type="GO" id="GO:0008915">
    <property type="term" value="F:lipid-A-disaccharide synthase activity"/>
    <property type="evidence" value="ECO:0007669"/>
    <property type="project" value="UniProtKB-UniRule"/>
</dbReference>
<keyword evidence="4" id="KW-0444">Lipid biosynthesis</keyword>
<dbReference type="OrthoDB" id="9801642at2"/>
<dbReference type="AlphaFoldDB" id="A0A1T5GCP0"/>
<dbReference type="Proteomes" id="UP000191055">
    <property type="component" value="Unassembled WGS sequence"/>
</dbReference>
<dbReference type="RefSeq" id="WP_079557559.1">
    <property type="nucleotide sequence ID" value="NZ_CP021904.1"/>
</dbReference>
<dbReference type="Pfam" id="PF02684">
    <property type="entry name" value="LpxB"/>
    <property type="match status" value="1"/>
</dbReference>
<dbReference type="GO" id="GO:0009245">
    <property type="term" value="P:lipid A biosynthetic process"/>
    <property type="evidence" value="ECO:0007669"/>
    <property type="project" value="UniProtKB-UniRule"/>
</dbReference>
<evidence type="ECO:0000256" key="2">
    <source>
        <dbReference type="ARBA" id="ARBA00012687"/>
    </source>
</evidence>
<dbReference type="SUPFAM" id="SSF53756">
    <property type="entry name" value="UDP-Glycosyltransferase/glycogen phosphorylase"/>
    <property type="match status" value="1"/>
</dbReference>
<dbReference type="GO" id="GO:0005543">
    <property type="term" value="F:phospholipid binding"/>
    <property type="evidence" value="ECO:0007669"/>
    <property type="project" value="TreeGrafter"/>
</dbReference>
<evidence type="ECO:0000256" key="6">
    <source>
        <dbReference type="ARBA" id="ARBA00022676"/>
    </source>
</evidence>
<sequence length="377" mass="43403">MKYYIIAGEASGDLHASNLMRQIKKNDNMAHFRYWGGDLMAAEGGQLVAHYRDTAYMGVFEVVKNLFNIFRNFRKCEKDILNYQPDVVILVDYPGFNLRMAKFIKRSGFKVFYYIAPKVWAWNRSRVKKIRKYVDRVYSILPFETDFFAKYGINAIYSGNPLLDSIDQRKNKNETGEEFRVRNGLNGKPIIAMLAGSRKEEVHRLLPEMVTMMPHFPDFQFVIAGAPSFTMSHYEPYLQNVKEAKVLFDETYSLLQHAHAAMVTSGTATLEAALLNCPQVVCYKMWGGVFTDFMSKRVIIKVPYISLVNLIMQREVIKELFQSSFSTEALLDELKKLCYDESHRNKVFKGYDELSFIMGGPGSSERTARLMADTLSE</sequence>